<accession>J4I257</accession>
<sequence length="290" mass="32212">MSHNRYSFGNSSGYQNSDPAMLTTTGPLMSVQRVQNVADNAHNTTTHFRRDTETLQTEYIQGPTQVLNTGFPSPMPTRGTVSIMIHPQVQIYLRNILMSMIAPADIPQEIWPYLGVLCDPSSSIFVEPRPSTASPIEYTHTMSTSQDTASHTVPFPGNVPLSPETTTEWSPNSFHTSLNNQEIRCRWGDCRVPIMSSSFGAIEAHLRTHHFGQERGIIWVPGDRGMCQWVGCTWQRPMLHRSFAKHIATQHLGTTATSCPDCGEEFTRGDSRNRHALLRHGGALGSPSLP</sequence>
<dbReference type="InParanoid" id="J4I257"/>
<dbReference type="SMART" id="SM00355">
    <property type="entry name" value="ZnF_C2H2"/>
    <property type="match status" value="3"/>
</dbReference>
<protein>
    <recommendedName>
        <fullName evidence="3">C2H2-type domain-containing protein</fullName>
    </recommendedName>
</protein>
<dbReference type="Proteomes" id="UP000006352">
    <property type="component" value="Unassembled WGS sequence"/>
</dbReference>
<feature type="region of interest" description="Disordered" evidence="2">
    <location>
        <begin position="1"/>
        <end position="21"/>
    </location>
</feature>
<dbReference type="PROSITE" id="PS00028">
    <property type="entry name" value="ZINC_FINGER_C2H2_1"/>
    <property type="match status" value="1"/>
</dbReference>
<evidence type="ECO:0000313" key="5">
    <source>
        <dbReference type="Proteomes" id="UP000006352"/>
    </source>
</evidence>
<dbReference type="EMBL" id="HE797210">
    <property type="protein sequence ID" value="CCM05867.1"/>
    <property type="molecule type" value="Genomic_DNA"/>
</dbReference>
<feature type="domain" description="C2H2-type" evidence="3">
    <location>
        <begin position="257"/>
        <end position="282"/>
    </location>
</feature>
<keyword evidence="5" id="KW-1185">Reference proteome</keyword>
<evidence type="ECO:0000313" key="4">
    <source>
        <dbReference type="EMBL" id="CCM05867.1"/>
    </source>
</evidence>
<keyword evidence="1" id="KW-0863">Zinc-finger</keyword>
<evidence type="ECO:0000259" key="3">
    <source>
        <dbReference type="PROSITE" id="PS50157"/>
    </source>
</evidence>
<keyword evidence="1" id="KW-0479">Metal-binding</keyword>
<organism evidence="4 5">
    <name type="scientific">Fibroporia radiculosa</name>
    <dbReference type="NCBI Taxonomy" id="599839"/>
    <lineage>
        <taxon>Eukaryota</taxon>
        <taxon>Fungi</taxon>
        <taxon>Dikarya</taxon>
        <taxon>Basidiomycota</taxon>
        <taxon>Agaricomycotina</taxon>
        <taxon>Agaricomycetes</taxon>
        <taxon>Polyporales</taxon>
        <taxon>Fibroporiaceae</taxon>
        <taxon>Fibroporia</taxon>
    </lineage>
</organism>
<dbReference type="GO" id="GO:0008270">
    <property type="term" value="F:zinc ion binding"/>
    <property type="evidence" value="ECO:0007669"/>
    <property type="project" value="UniProtKB-KW"/>
</dbReference>
<keyword evidence="1" id="KW-0862">Zinc</keyword>
<gene>
    <name evidence="4" type="ORF">FIBRA_08103</name>
</gene>
<dbReference type="PROSITE" id="PS50157">
    <property type="entry name" value="ZINC_FINGER_C2H2_2"/>
    <property type="match status" value="1"/>
</dbReference>
<dbReference type="OrthoDB" id="2802409at2759"/>
<dbReference type="InterPro" id="IPR013087">
    <property type="entry name" value="Znf_C2H2_type"/>
</dbReference>
<evidence type="ECO:0000256" key="1">
    <source>
        <dbReference type="PROSITE-ProRule" id="PRU00042"/>
    </source>
</evidence>
<dbReference type="AlphaFoldDB" id="J4I257"/>
<name>J4I257_9APHY</name>
<dbReference type="GeneID" id="24100778"/>
<reference evidence="4 5" key="1">
    <citation type="journal article" date="2012" name="Appl. Environ. Microbiol.">
        <title>Short-read sequencing for genomic analysis of the brown rot fungus Fibroporia radiculosa.</title>
        <authorList>
            <person name="Tang J.D."/>
            <person name="Perkins A.D."/>
            <person name="Sonstegard T.S."/>
            <person name="Schroeder S.G."/>
            <person name="Burgess S.C."/>
            <person name="Diehl S.V."/>
        </authorList>
    </citation>
    <scope>NUCLEOTIDE SEQUENCE [LARGE SCALE GENOMIC DNA]</scope>
    <source>
        <strain evidence="4 5">TFFH 294</strain>
    </source>
</reference>
<dbReference type="HOGENOM" id="CLU_959889_0_0_1"/>
<dbReference type="STRING" id="599839.J4I257"/>
<proteinExistence type="predicted"/>
<dbReference type="RefSeq" id="XP_012185150.1">
    <property type="nucleotide sequence ID" value="XM_012329760.1"/>
</dbReference>
<evidence type="ECO:0000256" key="2">
    <source>
        <dbReference type="SAM" id="MobiDB-lite"/>
    </source>
</evidence>